<protein>
    <submittedName>
        <fullName evidence="2">Uncharacterized protein</fullName>
    </submittedName>
</protein>
<name>A0AA35Q5U9_9HYPO</name>
<keyword evidence="1" id="KW-0175">Coiled coil</keyword>
<comment type="caution">
    <text evidence="2">The sequence shown here is derived from an EMBL/GenBank/DDBJ whole genome shotgun (WGS) entry which is preliminary data.</text>
</comment>
<sequence length="546" mass="63155">ESISIAFARWAALCGAVSTINVVKGWVSELRDFVRDVQEVNQIMRRMENEYTTVQAEFKLWLKMWDVDQNVSRSWLFALWGKTSGTITQQMELIKILLQEIEQTLGEFRETPALTSASQPKRLQRSVIFVISERPKIIRKLENTRTTMAAVKRLSKDAFQIHNGEQVQGDVILRSELESKKWNHLFQEIYESRLASKRLYEICYTARGKFFPDDLDLNIDIFRQRVEPLIDQDRLPLSLHYHFFLAWESKISELLVEGPCHPKGGPYPGNFTNVTSDFYGACRGNCLLPVYGFADESWFRAYVPQQSRRISVPQEEEQFKSLPSLLYDLRVAIDHEPLDRFSRSERLRVAFKLAECGLFLSGTTWLTHLQSSRIRCARDDRHDRQFLLGTEAFRQSYNDSHYKEFATHVYAIGLLFAEIGIGRCIGVVRRSRTTGYAFHVYSAGDSPPSNPQEVPESRVLEILRINMGCKYADVVKNCLESRESWREAKQLTPEGRSEGYTRLLREYYDAVYSPLESLQRQVDDKFGSGSVSQQYDTLYRKMGADG</sequence>
<feature type="non-terminal residue" evidence="2">
    <location>
        <position position="546"/>
    </location>
</feature>
<dbReference type="AlphaFoldDB" id="A0AA35Q5U9"/>
<evidence type="ECO:0000313" key="3">
    <source>
        <dbReference type="Proteomes" id="UP001160390"/>
    </source>
</evidence>
<keyword evidence="3" id="KW-1185">Reference proteome</keyword>
<reference evidence="2" key="1">
    <citation type="submission" date="2023-01" db="EMBL/GenBank/DDBJ databases">
        <authorList>
            <person name="Piombo E."/>
        </authorList>
    </citation>
    <scope>NUCLEOTIDE SEQUENCE</scope>
</reference>
<evidence type="ECO:0000313" key="2">
    <source>
        <dbReference type="EMBL" id="CAI6092777.1"/>
    </source>
</evidence>
<proteinExistence type="predicted"/>
<organism evidence="2 3">
    <name type="scientific">Clonostachys chloroleuca</name>
    <dbReference type="NCBI Taxonomy" id="1926264"/>
    <lineage>
        <taxon>Eukaryota</taxon>
        <taxon>Fungi</taxon>
        <taxon>Dikarya</taxon>
        <taxon>Ascomycota</taxon>
        <taxon>Pezizomycotina</taxon>
        <taxon>Sordariomycetes</taxon>
        <taxon>Hypocreomycetidae</taxon>
        <taxon>Hypocreales</taxon>
        <taxon>Bionectriaceae</taxon>
        <taxon>Clonostachys</taxon>
    </lineage>
</organism>
<gene>
    <name evidence="2" type="ORF">CCHLO57077_00007246</name>
</gene>
<dbReference type="EMBL" id="CABFNP030001239">
    <property type="protein sequence ID" value="CAI6092777.1"/>
    <property type="molecule type" value="Genomic_DNA"/>
</dbReference>
<accession>A0AA35Q5U9</accession>
<evidence type="ECO:0000256" key="1">
    <source>
        <dbReference type="SAM" id="Coils"/>
    </source>
</evidence>
<feature type="non-terminal residue" evidence="2">
    <location>
        <position position="1"/>
    </location>
</feature>
<dbReference type="Proteomes" id="UP001160390">
    <property type="component" value="Unassembled WGS sequence"/>
</dbReference>
<feature type="coiled-coil region" evidence="1">
    <location>
        <begin position="30"/>
        <end position="57"/>
    </location>
</feature>